<evidence type="ECO:0000313" key="4">
    <source>
        <dbReference type="EMBL" id="ORY33205.1"/>
    </source>
</evidence>
<evidence type="ECO:0000256" key="1">
    <source>
        <dbReference type="SAM" id="MobiDB-lite"/>
    </source>
</evidence>
<keyword evidence="2" id="KW-0732">Signal</keyword>
<feature type="region of interest" description="Disordered" evidence="1">
    <location>
        <begin position="463"/>
        <end position="488"/>
    </location>
</feature>
<evidence type="ECO:0000313" key="5">
    <source>
        <dbReference type="Proteomes" id="UP000193642"/>
    </source>
</evidence>
<reference evidence="4 5" key="1">
    <citation type="submission" date="2016-07" db="EMBL/GenBank/DDBJ databases">
        <title>Pervasive Adenine N6-methylation of Active Genes in Fungi.</title>
        <authorList>
            <consortium name="DOE Joint Genome Institute"/>
            <person name="Mondo S.J."/>
            <person name="Dannebaum R.O."/>
            <person name="Kuo R.C."/>
            <person name="Labutti K."/>
            <person name="Haridas S."/>
            <person name="Kuo A."/>
            <person name="Salamov A."/>
            <person name="Ahrendt S.R."/>
            <person name="Lipzen A."/>
            <person name="Sullivan W."/>
            <person name="Andreopoulos W.B."/>
            <person name="Clum A."/>
            <person name="Lindquist E."/>
            <person name="Daum C."/>
            <person name="Ramamoorthy G.K."/>
            <person name="Gryganskyi A."/>
            <person name="Culley D."/>
            <person name="Magnuson J.K."/>
            <person name="James T.Y."/>
            <person name="O'Malley M.A."/>
            <person name="Stajich J.E."/>
            <person name="Spatafora J.W."/>
            <person name="Visel A."/>
            <person name="Grigoriev I.V."/>
        </authorList>
    </citation>
    <scope>NUCLEOTIDE SEQUENCE [LARGE SCALE GENOMIC DNA]</scope>
    <source>
        <strain evidence="4 5">JEL800</strain>
    </source>
</reference>
<feature type="signal peptide" evidence="2">
    <location>
        <begin position="1"/>
        <end position="25"/>
    </location>
</feature>
<proteinExistence type="predicted"/>
<organism evidence="4 5">
    <name type="scientific">Rhizoclosmatium globosum</name>
    <dbReference type="NCBI Taxonomy" id="329046"/>
    <lineage>
        <taxon>Eukaryota</taxon>
        <taxon>Fungi</taxon>
        <taxon>Fungi incertae sedis</taxon>
        <taxon>Chytridiomycota</taxon>
        <taxon>Chytridiomycota incertae sedis</taxon>
        <taxon>Chytridiomycetes</taxon>
        <taxon>Chytridiales</taxon>
        <taxon>Chytriomycetaceae</taxon>
        <taxon>Rhizoclosmatium</taxon>
    </lineage>
</organism>
<feature type="compositionally biased region" description="Polar residues" evidence="1">
    <location>
        <begin position="271"/>
        <end position="317"/>
    </location>
</feature>
<dbReference type="EMBL" id="MCGO01000068">
    <property type="protein sequence ID" value="ORY33205.1"/>
    <property type="molecule type" value="Genomic_DNA"/>
</dbReference>
<evidence type="ECO:0000256" key="2">
    <source>
        <dbReference type="SAM" id="SignalP"/>
    </source>
</evidence>
<dbReference type="Pfam" id="PF00024">
    <property type="entry name" value="PAN_1"/>
    <property type="match status" value="1"/>
</dbReference>
<name>A0A1Y2BGJ3_9FUNG</name>
<feature type="chain" id="PRO_5012260073" description="Apple domain-containing protein" evidence="2">
    <location>
        <begin position="26"/>
        <end position="526"/>
    </location>
</feature>
<dbReference type="InterPro" id="IPR003609">
    <property type="entry name" value="Pan_app"/>
</dbReference>
<dbReference type="AlphaFoldDB" id="A0A1Y2BGJ3"/>
<feature type="compositionally biased region" description="Low complexity" evidence="1">
    <location>
        <begin position="250"/>
        <end position="270"/>
    </location>
</feature>
<protein>
    <recommendedName>
        <fullName evidence="3">Apple domain-containing protein</fullName>
    </recommendedName>
</protein>
<sequence length="526" mass="53486">MPMRNVPPLGAASWMTFLTMMLVSAVQITAVANASGTAYGTISGTITGSDLEGGLIHTTAGAQDCINLCAATGGCLVAEFTDTTNACVLKTGTSGFDASSTSSILYRVGVALTIPGYMQGPSIESYSLWKSDSSIADIESCRSSCLNAATVDGKGNTVSCVMADFGDVGTAYQGCLKLAGIGGPPSKMAGSSIVVPGVKLVSALGEKALSASTFTVDLTSTELPQSQTTPHVSASPSGTLQSFTSTVVPDSFTSSSSESTQARRSSQSTDATTSTLAPTSVQISKTLLQPSESTTKTDVSTFSSQSTPAQTLNSCNSQDPSHLLNNANCVLVCFKSANADAYSTIAGSCEIMNESTSLLACLQTECNKDSGGIKVSQAQAVIDALAVNCCNTNNWDIAITDSSMTTSTSSSLVQSSQIRGASSLSYFASTATSGIPSFQSSLLAGSFSTIYSAFVTIGNSESTLNQKPGSSTSMPTTESSTLSSASTASAARQGLRLAAVVPVTATTSSTTSTTKTLTSTTSQTSR</sequence>
<feature type="region of interest" description="Disordered" evidence="1">
    <location>
        <begin position="250"/>
        <end position="317"/>
    </location>
</feature>
<feature type="compositionally biased region" description="Low complexity" evidence="1">
    <location>
        <begin position="470"/>
        <end position="488"/>
    </location>
</feature>
<comment type="caution">
    <text evidence="4">The sequence shown here is derived from an EMBL/GenBank/DDBJ whole genome shotgun (WGS) entry which is preliminary data.</text>
</comment>
<dbReference type="OrthoDB" id="10473338at2759"/>
<keyword evidence="5" id="KW-1185">Reference proteome</keyword>
<dbReference type="Gene3D" id="3.50.4.10">
    <property type="entry name" value="Hepatocyte Growth Factor"/>
    <property type="match status" value="1"/>
</dbReference>
<dbReference type="Proteomes" id="UP000193642">
    <property type="component" value="Unassembled WGS sequence"/>
</dbReference>
<feature type="domain" description="Apple" evidence="3">
    <location>
        <begin position="48"/>
        <end position="98"/>
    </location>
</feature>
<accession>A0A1Y2BGJ3</accession>
<gene>
    <name evidence="4" type="ORF">BCR33DRAFT_743833</name>
</gene>
<evidence type="ECO:0000259" key="3">
    <source>
        <dbReference type="Pfam" id="PF00024"/>
    </source>
</evidence>